<gene>
    <name evidence="2" type="ORF">KLLA0_C04411g</name>
</gene>
<dbReference type="Proteomes" id="UP000000598">
    <property type="component" value="Chromosome C"/>
</dbReference>
<dbReference type="InterPro" id="IPR038886">
    <property type="entry name" value="E3_SLX5/Rfp1"/>
</dbReference>
<dbReference type="InParanoid" id="Q6CUJ5"/>
<dbReference type="PANTHER" id="PTHR28042">
    <property type="entry name" value="E3 UBIQUITIN-PROTEIN LIGASE COMPLEX SLX5-SLX8 SUBUNIT SLX5"/>
    <property type="match status" value="1"/>
</dbReference>
<dbReference type="GO" id="GO:0004842">
    <property type="term" value="F:ubiquitin-protein transferase activity"/>
    <property type="evidence" value="ECO:0007669"/>
    <property type="project" value="TreeGrafter"/>
</dbReference>
<dbReference type="EMBL" id="CR382123">
    <property type="protein sequence ID" value="CAH01245.1"/>
    <property type="molecule type" value="Genomic_DNA"/>
</dbReference>
<dbReference type="eggNOG" id="ENOG502QTIW">
    <property type="taxonomic scope" value="Eukaryota"/>
</dbReference>
<feature type="region of interest" description="Disordered" evidence="1">
    <location>
        <begin position="567"/>
        <end position="586"/>
    </location>
</feature>
<evidence type="ECO:0000313" key="3">
    <source>
        <dbReference type="Proteomes" id="UP000000598"/>
    </source>
</evidence>
<dbReference type="GO" id="GO:0033768">
    <property type="term" value="C:SUMO-targeted ubiquitin ligase complex"/>
    <property type="evidence" value="ECO:0007669"/>
    <property type="project" value="TreeGrafter"/>
</dbReference>
<sequence>MTEQGCVIEIDSDPELDAQIREEYAPRRLIPDRRRNRPRDHLSRFVSNAEDRNVAPIAPATDLPVSTDGEDLEITAEVSLRPDGPINDDAEYINLDNYRASNNGTVVVDHREGDDDLMLVEERIQESGRPVLLQLPAGQTLQVDASWNELPVGRSFQNQVYRNPNQLRRLRRHIDHATAMFMGGYNQSGTGDSDFSDNDADYIPPDIVNERNQYTMQTRMREQRERQNQMQRLQRAADETIDSLDPDLRSLFFESQSLSQFREGLARFNFPPARLEQLLGQYRDFRARAMQSWAEGRRTRSMSYQNRNSLRPQRTRSGTQQNHSRGSNGDSRDNALYQQMLFGMPDDDENMDGNNFTGTTQSLQRIISNTMNRRFGNLPFGVGPEFGFYEDGDDAANTELIIRMIQEREERDASTRTKKLNEVTKSQQQKYIDKANSLPEGYSASFNTAPLMSMTMENEGREETVMVTDDVAAKTYIDVPVCVLCGVELGVGIPDDWKGVSEEDKGVSFEALQSHYKFHCPYQTLARPTLVDRDLSRRTYVSSCGHTFCGRCQVRIKNARDISAKEKNKLKNSQGPSHPDNYGPKKCPAEGCNSNLRKKGIMREVYF</sequence>
<dbReference type="PANTHER" id="PTHR28042:SF1">
    <property type="entry name" value="E3 UBIQUITIN-PROTEIN LIGASE COMPLEX SLX5-SLX8 SUBUNIT SLX5"/>
    <property type="match status" value="1"/>
</dbReference>
<feature type="compositionally biased region" description="Polar residues" evidence="1">
    <location>
        <begin position="301"/>
        <end position="329"/>
    </location>
</feature>
<organism evidence="2 3">
    <name type="scientific">Kluyveromyces lactis (strain ATCC 8585 / CBS 2359 / DSM 70799 / NBRC 1267 / NRRL Y-1140 / WM37)</name>
    <name type="common">Yeast</name>
    <name type="synonym">Candida sphaerica</name>
    <dbReference type="NCBI Taxonomy" id="284590"/>
    <lineage>
        <taxon>Eukaryota</taxon>
        <taxon>Fungi</taxon>
        <taxon>Dikarya</taxon>
        <taxon>Ascomycota</taxon>
        <taxon>Saccharomycotina</taxon>
        <taxon>Saccharomycetes</taxon>
        <taxon>Saccharomycetales</taxon>
        <taxon>Saccharomycetaceae</taxon>
        <taxon>Kluyveromyces</taxon>
    </lineage>
</organism>
<dbReference type="OMA" id="RCFARID"/>
<accession>Q6CUJ5</accession>
<keyword evidence="3" id="KW-1185">Reference proteome</keyword>
<dbReference type="PaxDb" id="284590-Q6CUJ5"/>
<dbReference type="STRING" id="284590.Q6CUJ5"/>
<reference evidence="2 3" key="1">
    <citation type="journal article" date="2004" name="Nature">
        <title>Genome evolution in yeasts.</title>
        <authorList>
            <consortium name="Genolevures"/>
            <person name="Dujon B."/>
            <person name="Sherman D."/>
            <person name="Fischer G."/>
            <person name="Durrens P."/>
            <person name="Casaregola S."/>
            <person name="Lafontaine I."/>
            <person name="de Montigny J."/>
            <person name="Marck C."/>
            <person name="Neuveglise C."/>
            <person name="Talla E."/>
            <person name="Goffard N."/>
            <person name="Frangeul L."/>
            <person name="Aigle M."/>
            <person name="Anthouard V."/>
            <person name="Babour A."/>
            <person name="Barbe V."/>
            <person name="Barnay S."/>
            <person name="Blanchin S."/>
            <person name="Beckerich J.M."/>
            <person name="Beyne E."/>
            <person name="Bleykasten C."/>
            <person name="Boisrame A."/>
            <person name="Boyer J."/>
            <person name="Cattolico L."/>
            <person name="Confanioleri F."/>
            <person name="de Daruvar A."/>
            <person name="Despons L."/>
            <person name="Fabre E."/>
            <person name="Fairhead C."/>
            <person name="Ferry-Dumazet H."/>
            <person name="Groppi A."/>
            <person name="Hantraye F."/>
            <person name="Hennequin C."/>
            <person name="Jauniaux N."/>
            <person name="Joyet P."/>
            <person name="Kachouri R."/>
            <person name="Kerrest A."/>
            <person name="Koszul R."/>
            <person name="Lemaire M."/>
            <person name="Lesur I."/>
            <person name="Ma L."/>
            <person name="Muller H."/>
            <person name="Nicaud J.M."/>
            <person name="Nikolski M."/>
            <person name="Oztas S."/>
            <person name="Ozier-Kalogeropoulos O."/>
            <person name="Pellenz S."/>
            <person name="Potier S."/>
            <person name="Richard G.F."/>
            <person name="Straub M.L."/>
            <person name="Suleau A."/>
            <person name="Swennene D."/>
            <person name="Tekaia F."/>
            <person name="Wesolowski-Louvel M."/>
            <person name="Westhof E."/>
            <person name="Wirth B."/>
            <person name="Zeniou-Meyer M."/>
            <person name="Zivanovic I."/>
            <person name="Bolotin-Fukuhara M."/>
            <person name="Thierry A."/>
            <person name="Bouchier C."/>
            <person name="Caudron B."/>
            <person name="Scarpelli C."/>
            <person name="Gaillardin C."/>
            <person name="Weissenbach J."/>
            <person name="Wincker P."/>
            <person name="Souciet J.L."/>
        </authorList>
    </citation>
    <scope>NUCLEOTIDE SEQUENCE [LARGE SCALE GENOMIC DNA]</scope>
    <source>
        <strain evidence="3">ATCC 8585 / CBS 2359 / DSM 70799 / NBRC 1267 / NRRL Y-1140 / WM37</strain>
    </source>
</reference>
<protein>
    <submittedName>
        <fullName evidence="2">KLLA0C04411p</fullName>
    </submittedName>
</protein>
<evidence type="ECO:0000313" key="2">
    <source>
        <dbReference type="EMBL" id="CAH01245.1"/>
    </source>
</evidence>
<proteinExistence type="predicted"/>
<dbReference type="AlphaFoldDB" id="Q6CUJ5"/>
<name>Q6CUJ5_KLULA</name>
<evidence type="ECO:0000256" key="1">
    <source>
        <dbReference type="SAM" id="MobiDB-lite"/>
    </source>
</evidence>
<feature type="region of interest" description="Disordered" evidence="1">
    <location>
        <begin position="294"/>
        <end position="333"/>
    </location>
</feature>
<dbReference type="KEGG" id="kla:KLLA0_C04411g"/>
<dbReference type="FunCoup" id="Q6CUJ5">
    <property type="interactions" value="91"/>
</dbReference>
<dbReference type="HOGENOM" id="CLU_445559_0_0_1"/>